<organism evidence="7 8">
    <name type="scientific">Thermobifida alba</name>
    <name type="common">Thermomonospora alba</name>
    <dbReference type="NCBI Taxonomy" id="53522"/>
    <lineage>
        <taxon>Bacteria</taxon>
        <taxon>Bacillati</taxon>
        <taxon>Actinomycetota</taxon>
        <taxon>Actinomycetes</taxon>
        <taxon>Streptosporangiales</taxon>
        <taxon>Nocardiopsidaceae</taxon>
        <taxon>Thermobifida</taxon>
    </lineage>
</organism>
<dbReference type="PRINTS" id="PR00420">
    <property type="entry name" value="RNGMNOXGNASE"/>
</dbReference>
<sequence>MRIVIVGAGIAGLTLAVALRRHGIAPVVLEQSHRPVPPGTGIQVPPSVVHRLRALGLGGALDRRGVRPAGVDVLDWRDGSVLDSLPLGPDCERRFGAPYYTMLRSELHATLLDALPAGTVHTGRYVTDVLDGVDVVTLYCADGKRVHAEAVVAADGAHSTVRQAVLPAVSRPSPLRICRGRTPAVLVPGADALRIRVWPRSDRYFACYPVEGGRTVSFGAVLPGEPGRLESWVPGRRVGDLLAAFAGWSGEVTDLVAAAEWIGVWTPHRHSPSRAWCRGRVALIGDAAHPELPFLPQGLAQSVEDAVVLAGLLRTATGPTVEKVLERYAAARRGQVGPAVDLTPDRLDSLLELRAAGVGTEGR</sequence>
<proteinExistence type="predicted"/>
<dbReference type="RefSeq" id="WP_248593633.1">
    <property type="nucleotide sequence ID" value="NZ_BAABEB010000002.1"/>
</dbReference>
<dbReference type="PANTHER" id="PTHR13789:SF318">
    <property type="entry name" value="GERANYLGERANYL DIPHOSPHATE REDUCTASE"/>
    <property type="match status" value="1"/>
</dbReference>
<name>A0ABY4L1H7_THEAE</name>
<keyword evidence="5 7" id="KW-0503">Monooxygenase</keyword>
<evidence type="ECO:0000256" key="1">
    <source>
        <dbReference type="ARBA" id="ARBA00001974"/>
    </source>
</evidence>
<dbReference type="InterPro" id="IPR002938">
    <property type="entry name" value="FAD-bd"/>
</dbReference>
<dbReference type="SUPFAM" id="SSF54373">
    <property type="entry name" value="FAD-linked reductases, C-terminal domain"/>
    <property type="match status" value="1"/>
</dbReference>
<gene>
    <name evidence="7" type="ORF">FOF52_10440</name>
</gene>
<dbReference type="Gene3D" id="3.50.50.60">
    <property type="entry name" value="FAD/NAD(P)-binding domain"/>
    <property type="match status" value="1"/>
</dbReference>
<dbReference type="EMBL" id="CP051627">
    <property type="protein sequence ID" value="UPT21329.1"/>
    <property type="molecule type" value="Genomic_DNA"/>
</dbReference>
<comment type="cofactor">
    <cofactor evidence="1">
        <name>FAD</name>
        <dbReference type="ChEBI" id="CHEBI:57692"/>
    </cofactor>
</comment>
<evidence type="ECO:0000313" key="8">
    <source>
        <dbReference type="Proteomes" id="UP000832041"/>
    </source>
</evidence>
<feature type="domain" description="FAD-binding" evidence="6">
    <location>
        <begin position="3"/>
        <end position="336"/>
    </location>
</feature>
<dbReference type="GO" id="GO:0004497">
    <property type="term" value="F:monooxygenase activity"/>
    <property type="evidence" value="ECO:0007669"/>
    <property type="project" value="UniProtKB-KW"/>
</dbReference>
<dbReference type="Pfam" id="PF01494">
    <property type="entry name" value="FAD_binding_3"/>
    <property type="match status" value="1"/>
</dbReference>
<accession>A0ABY4L1H7</accession>
<protein>
    <submittedName>
        <fullName evidence="7">FAD-dependent monooxygenase</fullName>
    </submittedName>
</protein>
<evidence type="ECO:0000256" key="4">
    <source>
        <dbReference type="ARBA" id="ARBA00023002"/>
    </source>
</evidence>
<reference evidence="7 8" key="1">
    <citation type="submission" date="2020-04" db="EMBL/GenBank/DDBJ databases">
        <title>Thermobifida alba genome sequencing and assembly.</title>
        <authorList>
            <person name="Luzics S."/>
            <person name="Horvath B."/>
            <person name="Nagy I."/>
            <person name="Toth A."/>
            <person name="Nagy I."/>
            <person name="Kukolya J."/>
        </authorList>
    </citation>
    <scope>NUCLEOTIDE SEQUENCE [LARGE SCALE GENOMIC DNA]</scope>
    <source>
        <strain evidence="7 8">DSM 43795</strain>
    </source>
</reference>
<keyword evidence="4" id="KW-0560">Oxidoreductase</keyword>
<evidence type="ECO:0000256" key="5">
    <source>
        <dbReference type="ARBA" id="ARBA00023033"/>
    </source>
</evidence>
<keyword evidence="2" id="KW-0285">Flavoprotein</keyword>
<evidence type="ECO:0000313" key="7">
    <source>
        <dbReference type="EMBL" id="UPT21329.1"/>
    </source>
</evidence>
<evidence type="ECO:0000256" key="3">
    <source>
        <dbReference type="ARBA" id="ARBA00022827"/>
    </source>
</evidence>
<keyword evidence="3" id="KW-0274">FAD</keyword>
<dbReference type="Proteomes" id="UP000832041">
    <property type="component" value="Chromosome"/>
</dbReference>
<dbReference type="InterPro" id="IPR050493">
    <property type="entry name" value="FAD-dep_Monooxygenase_BioMet"/>
</dbReference>
<dbReference type="InterPro" id="IPR036188">
    <property type="entry name" value="FAD/NAD-bd_sf"/>
</dbReference>
<dbReference type="PANTHER" id="PTHR13789">
    <property type="entry name" value="MONOOXYGENASE"/>
    <property type="match status" value="1"/>
</dbReference>
<dbReference type="SUPFAM" id="SSF51905">
    <property type="entry name" value="FAD/NAD(P)-binding domain"/>
    <property type="match status" value="1"/>
</dbReference>
<evidence type="ECO:0000256" key="2">
    <source>
        <dbReference type="ARBA" id="ARBA00022630"/>
    </source>
</evidence>
<keyword evidence="8" id="KW-1185">Reference proteome</keyword>
<evidence type="ECO:0000259" key="6">
    <source>
        <dbReference type="Pfam" id="PF01494"/>
    </source>
</evidence>